<dbReference type="HAMAP" id="MF_01398">
    <property type="entry name" value="ATP_synth_b_bprime"/>
    <property type="match status" value="1"/>
</dbReference>
<dbReference type="RefSeq" id="WP_044427276.1">
    <property type="nucleotide sequence ID" value="NZ_BJYZ01000006.1"/>
</dbReference>
<keyword evidence="3 12" id="KW-0812">Transmembrane</keyword>
<organism evidence="15 16">
    <name type="scientific">Skermanella aerolata</name>
    <dbReference type="NCBI Taxonomy" id="393310"/>
    <lineage>
        <taxon>Bacteria</taxon>
        <taxon>Pseudomonadati</taxon>
        <taxon>Pseudomonadota</taxon>
        <taxon>Alphaproteobacteria</taxon>
        <taxon>Rhodospirillales</taxon>
        <taxon>Azospirillaceae</taxon>
        <taxon>Skermanella</taxon>
    </lineage>
</organism>
<evidence type="ECO:0000256" key="6">
    <source>
        <dbReference type="ARBA" id="ARBA00023065"/>
    </source>
</evidence>
<dbReference type="OrthoDB" id="8479836at2"/>
<dbReference type="GO" id="GO:0005886">
    <property type="term" value="C:plasma membrane"/>
    <property type="evidence" value="ECO:0007669"/>
    <property type="project" value="UniProtKB-SubCell"/>
</dbReference>
<evidence type="ECO:0000256" key="5">
    <source>
        <dbReference type="ARBA" id="ARBA00022989"/>
    </source>
</evidence>
<keyword evidence="2 12" id="KW-0138">CF(0)</keyword>
<evidence type="ECO:0000256" key="13">
    <source>
        <dbReference type="RuleBase" id="RU003848"/>
    </source>
</evidence>
<evidence type="ECO:0000256" key="10">
    <source>
        <dbReference type="ARBA" id="ARBA00025614"/>
    </source>
</evidence>
<gene>
    <name evidence="15" type="primary">atpF1</name>
    <name evidence="12" type="synonym">atpF</name>
    <name evidence="15" type="ORF">SAE02_16780</name>
</gene>
<keyword evidence="16" id="KW-1185">Reference proteome</keyword>
<evidence type="ECO:0000256" key="1">
    <source>
        <dbReference type="ARBA" id="ARBA00022448"/>
    </source>
</evidence>
<evidence type="ECO:0000256" key="12">
    <source>
        <dbReference type="HAMAP-Rule" id="MF_01398"/>
    </source>
</evidence>
<dbReference type="InterPro" id="IPR002146">
    <property type="entry name" value="ATP_synth_b/b'su_bac/chlpt"/>
</dbReference>
<evidence type="ECO:0000256" key="3">
    <source>
        <dbReference type="ARBA" id="ARBA00022692"/>
    </source>
</evidence>
<evidence type="ECO:0000256" key="8">
    <source>
        <dbReference type="ARBA" id="ARBA00023310"/>
    </source>
</evidence>
<feature type="coiled-coil region" evidence="14">
    <location>
        <begin position="29"/>
        <end position="88"/>
    </location>
</feature>
<accession>A0A512DMY6</accession>
<evidence type="ECO:0000256" key="7">
    <source>
        <dbReference type="ARBA" id="ARBA00023136"/>
    </source>
</evidence>
<comment type="subcellular location">
    <subcellularLocation>
        <location evidence="12">Cell membrane</location>
        <topology evidence="12">Single-pass membrane protein</topology>
    </subcellularLocation>
    <subcellularLocation>
        <location evidence="11">Endomembrane system</location>
        <topology evidence="11">Single-pass membrane protein</topology>
    </subcellularLocation>
</comment>
<comment type="function">
    <text evidence="9 12">F(1)F(0) ATP synthase produces ATP from ADP in the presence of a proton or sodium gradient. F-type ATPases consist of two structural domains, F(1) containing the extramembraneous catalytic core and F(0) containing the membrane proton channel, linked together by a central stalk and a peripheral stalk. During catalysis, ATP synthesis in the catalytic domain of F(1) is coupled via a rotary mechanism of the central stalk subunits to proton translocation.</text>
</comment>
<protein>
    <recommendedName>
        <fullName evidence="12">ATP synthase subunit b</fullName>
    </recommendedName>
    <alternativeName>
        <fullName evidence="12">ATP synthase F(0) sector subunit b</fullName>
    </alternativeName>
    <alternativeName>
        <fullName evidence="12">ATPase subunit I</fullName>
    </alternativeName>
    <alternativeName>
        <fullName evidence="12">F-type ATPase subunit b</fullName>
        <shortName evidence="12">F-ATPase subunit b</shortName>
    </alternativeName>
</protein>
<evidence type="ECO:0000313" key="16">
    <source>
        <dbReference type="Proteomes" id="UP000321523"/>
    </source>
</evidence>
<proteinExistence type="inferred from homology"/>
<reference evidence="15 16" key="1">
    <citation type="submission" date="2019-07" db="EMBL/GenBank/DDBJ databases">
        <title>Whole genome shotgun sequence of Skermanella aerolata NBRC 106429.</title>
        <authorList>
            <person name="Hosoyama A."/>
            <person name="Uohara A."/>
            <person name="Ohji S."/>
            <person name="Ichikawa N."/>
        </authorList>
    </citation>
    <scope>NUCLEOTIDE SEQUENCE [LARGE SCALE GENOMIC DNA]</scope>
    <source>
        <strain evidence="15 16">NBRC 106429</strain>
    </source>
</reference>
<evidence type="ECO:0000256" key="11">
    <source>
        <dbReference type="ARBA" id="ARBA00037847"/>
    </source>
</evidence>
<comment type="similarity">
    <text evidence="12 13">Belongs to the ATPase B chain family.</text>
</comment>
<keyword evidence="12" id="KW-1003">Cell membrane</keyword>
<keyword evidence="5 12" id="KW-1133">Transmembrane helix</keyword>
<dbReference type="GO" id="GO:0045259">
    <property type="term" value="C:proton-transporting ATP synthase complex"/>
    <property type="evidence" value="ECO:0007669"/>
    <property type="project" value="UniProtKB-KW"/>
</dbReference>
<evidence type="ECO:0000313" key="15">
    <source>
        <dbReference type="EMBL" id="GEO37530.1"/>
    </source>
</evidence>
<sequence>MFQAAEFWVALATIIFAVLAFRPGAKAVTAMLDERADKIRQELEEAQRLREDAQATLASYQRRQRDALKEAEDIIAHAREEAERLRLHSTAELEAAMKRRETQAMDKIAQAEALALQEVKNLTVDIAVAAGGRLLAQNLDAQQSAKLIDASIADLRRNLH</sequence>
<dbReference type="Pfam" id="PF00430">
    <property type="entry name" value="ATP-synt_B"/>
    <property type="match status" value="1"/>
</dbReference>
<keyword evidence="1 12" id="KW-0813">Transport</keyword>
<dbReference type="Proteomes" id="UP000321523">
    <property type="component" value="Unassembled WGS sequence"/>
</dbReference>
<evidence type="ECO:0000256" key="2">
    <source>
        <dbReference type="ARBA" id="ARBA00022547"/>
    </source>
</evidence>
<keyword evidence="6 12" id="KW-0406">Ion transport</keyword>
<dbReference type="GO" id="GO:0046933">
    <property type="term" value="F:proton-transporting ATP synthase activity, rotational mechanism"/>
    <property type="evidence" value="ECO:0007669"/>
    <property type="project" value="UniProtKB-UniRule"/>
</dbReference>
<keyword evidence="7 12" id="KW-0472">Membrane</keyword>
<keyword evidence="8 12" id="KW-0066">ATP synthesis</keyword>
<dbReference type="EMBL" id="BJYZ01000006">
    <property type="protein sequence ID" value="GEO37530.1"/>
    <property type="molecule type" value="Genomic_DNA"/>
</dbReference>
<keyword evidence="4 12" id="KW-0375">Hydrogen ion transport</keyword>
<evidence type="ECO:0000256" key="9">
    <source>
        <dbReference type="ARBA" id="ARBA00025198"/>
    </source>
</evidence>
<comment type="caution">
    <text evidence="15">The sequence shown here is derived from an EMBL/GenBank/DDBJ whole genome shotgun (WGS) entry which is preliminary data.</text>
</comment>
<evidence type="ECO:0000256" key="14">
    <source>
        <dbReference type="SAM" id="Coils"/>
    </source>
</evidence>
<dbReference type="GO" id="GO:0012505">
    <property type="term" value="C:endomembrane system"/>
    <property type="evidence" value="ECO:0007669"/>
    <property type="project" value="UniProtKB-SubCell"/>
</dbReference>
<evidence type="ECO:0000256" key="4">
    <source>
        <dbReference type="ARBA" id="ARBA00022781"/>
    </source>
</evidence>
<comment type="function">
    <text evidence="10">Component of the F(0) channel, it forms part of the peripheral stalk, linking F(1) to F(0). The b'-subunit is a diverged and duplicated form of b found in plants and photosynthetic bacteria.</text>
</comment>
<dbReference type="AlphaFoldDB" id="A0A512DMY6"/>
<dbReference type="CDD" id="cd06503">
    <property type="entry name" value="ATP-synt_Fo_b"/>
    <property type="match status" value="1"/>
</dbReference>
<comment type="subunit">
    <text evidence="12">F-type ATPases have 2 components, F(1) - the catalytic core - and F(0) - the membrane proton channel. F(1) has five subunits: alpha(3), beta(3), gamma(1), delta(1), epsilon(1). F(0) has three main subunits: a(1), b(2) and c(10-14). The alpha and beta chains form an alternating ring which encloses part of the gamma chain. F(1) is attached to F(0) by a central stalk formed by the gamma and epsilon chains, while a peripheral stalk is formed by the delta and b chains.</text>
</comment>
<keyword evidence="14" id="KW-0175">Coiled coil</keyword>
<name>A0A512DMY6_9PROT</name>